<keyword evidence="1" id="KW-0812">Transmembrane</keyword>
<keyword evidence="1" id="KW-0472">Membrane</keyword>
<reference evidence="2 3" key="1">
    <citation type="submission" date="2015-02" db="EMBL/GenBank/DDBJ databases">
        <title>Draft genome sequences of ten Microbacterium spp. with emphasis on heavy metal contaminated environments.</title>
        <authorList>
            <person name="Corretto E."/>
        </authorList>
    </citation>
    <scope>NUCLEOTIDE SEQUENCE [LARGE SCALE GENOMIC DNA]</scope>
    <source>
        <strain evidence="2 3">DSM 12966</strain>
    </source>
</reference>
<protein>
    <submittedName>
        <fullName evidence="2">Uncharacterized protein</fullName>
    </submittedName>
</protein>
<name>A0A0F0KX84_9MICO</name>
<proteinExistence type="predicted"/>
<organism evidence="2 3">
    <name type="scientific">Microbacterium foliorum</name>
    <dbReference type="NCBI Taxonomy" id="104336"/>
    <lineage>
        <taxon>Bacteria</taxon>
        <taxon>Bacillati</taxon>
        <taxon>Actinomycetota</taxon>
        <taxon>Actinomycetes</taxon>
        <taxon>Micrococcales</taxon>
        <taxon>Microbacteriaceae</taxon>
        <taxon>Microbacterium</taxon>
    </lineage>
</organism>
<sequence>MHPRATAPSTRSMDPATVMDRSPVDIEVHTWHGGRMSDRDRRIGISYGLIVFAALFALTCIILIVAGVVGPTVWFTVVAMALLALSQWLNIRARRRSR</sequence>
<evidence type="ECO:0000313" key="2">
    <source>
        <dbReference type="EMBL" id="KJL24675.1"/>
    </source>
</evidence>
<dbReference type="AlphaFoldDB" id="A0A0F0KX84"/>
<evidence type="ECO:0000256" key="1">
    <source>
        <dbReference type="SAM" id="Phobius"/>
    </source>
</evidence>
<feature type="transmembrane region" description="Helical" evidence="1">
    <location>
        <begin position="45"/>
        <end position="66"/>
    </location>
</feature>
<evidence type="ECO:0000313" key="3">
    <source>
        <dbReference type="Proteomes" id="UP000033572"/>
    </source>
</evidence>
<comment type="caution">
    <text evidence="2">The sequence shown here is derived from an EMBL/GenBank/DDBJ whole genome shotgun (WGS) entry which is preliminary data.</text>
</comment>
<dbReference type="Proteomes" id="UP000033572">
    <property type="component" value="Unassembled WGS sequence"/>
</dbReference>
<accession>A0A0F0KX84</accession>
<keyword evidence="3" id="KW-1185">Reference proteome</keyword>
<feature type="transmembrane region" description="Helical" evidence="1">
    <location>
        <begin position="72"/>
        <end position="91"/>
    </location>
</feature>
<keyword evidence="1" id="KW-1133">Transmembrane helix</keyword>
<dbReference type="EMBL" id="JYIU01000030">
    <property type="protein sequence ID" value="KJL24675.1"/>
    <property type="molecule type" value="Genomic_DNA"/>
</dbReference>
<gene>
    <name evidence="2" type="ORF">RN50_00584</name>
</gene>
<dbReference type="PATRIC" id="fig|104336.4.peg.605"/>